<dbReference type="Pfam" id="PF00293">
    <property type="entry name" value="NUDIX"/>
    <property type="match status" value="1"/>
</dbReference>
<feature type="domain" description="Nudix hydrolase" evidence="4">
    <location>
        <begin position="1"/>
        <end position="136"/>
    </location>
</feature>
<protein>
    <submittedName>
        <fullName evidence="5">8-oxo-dGTP diphosphatase</fullName>
    </submittedName>
</protein>
<dbReference type="RefSeq" id="WP_134170531.1">
    <property type="nucleotide sequence ID" value="NZ_SODD01000035.1"/>
</dbReference>
<dbReference type="PANTHER" id="PTHR43736:SF1">
    <property type="entry name" value="DIHYDRONEOPTERIN TRIPHOSPHATE DIPHOSPHATASE"/>
    <property type="match status" value="1"/>
</dbReference>
<evidence type="ECO:0000256" key="1">
    <source>
        <dbReference type="ARBA" id="ARBA00005582"/>
    </source>
</evidence>
<keyword evidence="6" id="KW-1185">Reference proteome</keyword>
<dbReference type="InterPro" id="IPR000086">
    <property type="entry name" value="NUDIX_hydrolase_dom"/>
</dbReference>
<evidence type="ECO:0000313" key="5">
    <source>
        <dbReference type="EMBL" id="TDW14667.1"/>
    </source>
</evidence>
<gene>
    <name evidence="5" type="ORF">EDD63_13512</name>
</gene>
<dbReference type="AlphaFoldDB" id="A0A4R7ZB04"/>
<evidence type="ECO:0000256" key="2">
    <source>
        <dbReference type="ARBA" id="ARBA00022801"/>
    </source>
</evidence>
<dbReference type="Gene3D" id="3.90.79.10">
    <property type="entry name" value="Nucleoside Triphosphate Pyrophosphohydrolase"/>
    <property type="match status" value="1"/>
</dbReference>
<dbReference type="OrthoDB" id="9810648at2"/>
<evidence type="ECO:0000256" key="3">
    <source>
        <dbReference type="RuleBase" id="RU003476"/>
    </source>
</evidence>
<dbReference type="PROSITE" id="PS00893">
    <property type="entry name" value="NUDIX_BOX"/>
    <property type="match status" value="1"/>
</dbReference>
<comment type="similarity">
    <text evidence="1 3">Belongs to the Nudix hydrolase family.</text>
</comment>
<name>A0A4R7ZB04_9FIRM</name>
<dbReference type="Proteomes" id="UP000294743">
    <property type="component" value="Unassembled WGS sequence"/>
</dbReference>
<keyword evidence="2 3" id="KW-0378">Hydrolase</keyword>
<accession>A0A4R7ZB04</accession>
<dbReference type="EMBL" id="SODD01000035">
    <property type="protein sequence ID" value="TDW14667.1"/>
    <property type="molecule type" value="Genomic_DNA"/>
</dbReference>
<proteinExistence type="inferred from homology"/>
<dbReference type="InterPro" id="IPR020084">
    <property type="entry name" value="NUDIX_hydrolase_CS"/>
</dbReference>
<evidence type="ECO:0000259" key="4">
    <source>
        <dbReference type="PROSITE" id="PS51462"/>
    </source>
</evidence>
<reference evidence="5 6" key="1">
    <citation type="submission" date="2019-03" db="EMBL/GenBank/DDBJ databases">
        <title>Genomic Encyclopedia of Type Strains, Phase IV (KMG-IV): sequencing the most valuable type-strain genomes for metagenomic binning, comparative biology and taxonomic classification.</title>
        <authorList>
            <person name="Goeker M."/>
        </authorList>
    </citation>
    <scope>NUCLEOTIDE SEQUENCE [LARGE SCALE GENOMIC DNA]</scope>
    <source>
        <strain evidence="5 6">DSM 28867</strain>
    </source>
</reference>
<organism evidence="5 6">
    <name type="scientific">Breznakia blatticola</name>
    <dbReference type="NCBI Taxonomy" id="1754012"/>
    <lineage>
        <taxon>Bacteria</taxon>
        <taxon>Bacillati</taxon>
        <taxon>Bacillota</taxon>
        <taxon>Erysipelotrichia</taxon>
        <taxon>Erysipelotrichales</taxon>
        <taxon>Erysipelotrichaceae</taxon>
        <taxon>Breznakia</taxon>
    </lineage>
</organism>
<dbReference type="SUPFAM" id="SSF55811">
    <property type="entry name" value="Nudix"/>
    <property type="match status" value="1"/>
</dbReference>
<dbReference type="PRINTS" id="PR00502">
    <property type="entry name" value="NUDIXFAMILY"/>
</dbReference>
<evidence type="ECO:0000313" key="6">
    <source>
        <dbReference type="Proteomes" id="UP000294743"/>
    </source>
</evidence>
<dbReference type="GO" id="GO:0016787">
    <property type="term" value="F:hydrolase activity"/>
    <property type="evidence" value="ECO:0007669"/>
    <property type="project" value="UniProtKB-KW"/>
</dbReference>
<dbReference type="InterPro" id="IPR015797">
    <property type="entry name" value="NUDIX_hydrolase-like_dom_sf"/>
</dbReference>
<dbReference type="InterPro" id="IPR020476">
    <property type="entry name" value="Nudix_hydrolase"/>
</dbReference>
<sequence length="142" mass="16423">MRKQIAVKALIQKQNDFLVLHKTVEESKFDASDSLYDLPGGRVEADEMMNDALIREVFEETGIQIQQEQIQKEVNKVDVQRKDGTSLHVITYLVHVNTEKITLSDEHEAYMWLNKSSDLYSLLPEYIQLLMENVISDDSNHV</sequence>
<dbReference type="PROSITE" id="PS51462">
    <property type="entry name" value="NUDIX"/>
    <property type="match status" value="1"/>
</dbReference>
<comment type="caution">
    <text evidence="5">The sequence shown here is derived from an EMBL/GenBank/DDBJ whole genome shotgun (WGS) entry which is preliminary data.</text>
</comment>
<dbReference type="PANTHER" id="PTHR43736">
    <property type="entry name" value="ADP-RIBOSE PYROPHOSPHATASE"/>
    <property type="match status" value="1"/>
</dbReference>